<name>A0A0H3FZT9_ZYMMA</name>
<dbReference type="EC" id="3.4.11.1" evidence="8"/>
<feature type="active site" evidence="8">
    <location>
        <position position="271"/>
    </location>
</feature>
<reference evidence="10 11" key="1">
    <citation type="journal article" date="2011" name="J. Bacteriol.">
        <title>Genome sequence of the ethanol-producing Zymomonas mobilis subsp. mobilis lectotype strain ATCC 10988.</title>
        <authorList>
            <person name="Pappas K.M."/>
            <person name="Kouvelis V.N."/>
            <person name="Saunders E."/>
            <person name="Brettin T.S."/>
            <person name="Bruce D."/>
            <person name="Detter C."/>
            <person name="Balakireva M."/>
            <person name="Han C.S."/>
            <person name="Savvakis G."/>
            <person name="Kyrpides N.C."/>
            <person name="Typas M.A."/>
        </authorList>
    </citation>
    <scope>NUCLEOTIDE SEQUENCE [LARGE SCALE GENOMIC DNA]</scope>
    <source>
        <strain evidence="11">ATCC 10988 / DSM 424 / CCUG 17860 / LMG 404 / NCIMB 8938 / NRRL B-806 / ZM1</strain>
    </source>
</reference>
<dbReference type="Gene3D" id="3.40.220.10">
    <property type="entry name" value="Leucine Aminopeptidase, subunit E, domain 1"/>
    <property type="match status" value="1"/>
</dbReference>
<dbReference type="NCBIfam" id="NF002077">
    <property type="entry name" value="PRK00913.2-4"/>
    <property type="match status" value="1"/>
</dbReference>
<proteinExistence type="inferred from homology"/>
<evidence type="ECO:0000256" key="7">
    <source>
        <dbReference type="ARBA" id="ARBA00023211"/>
    </source>
</evidence>
<keyword evidence="4 8" id="KW-0031">Aminopeptidase</keyword>
<evidence type="ECO:0000256" key="1">
    <source>
        <dbReference type="ARBA" id="ARBA00000135"/>
    </source>
</evidence>
<dbReference type="GO" id="GO:0030145">
    <property type="term" value="F:manganese ion binding"/>
    <property type="evidence" value="ECO:0007669"/>
    <property type="project" value="UniProtKB-UniRule"/>
</dbReference>
<dbReference type="NCBIfam" id="NF002075">
    <property type="entry name" value="PRK00913.2-2"/>
    <property type="match status" value="1"/>
</dbReference>
<evidence type="ECO:0000313" key="11">
    <source>
        <dbReference type="Proteomes" id="UP000001494"/>
    </source>
</evidence>
<dbReference type="GO" id="GO:0070006">
    <property type="term" value="F:metalloaminopeptidase activity"/>
    <property type="evidence" value="ECO:0007669"/>
    <property type="project" value="InterPro"/>
</dbReference>
<dbReference type="EC" id="3.4.11.10" evidence="8"/>
<evidence type="ECO:0000256" key="3">
    <source>
        <dbReference type="ARBA" id="ARBA00009528"/>
    </source>
</evidence>
<dbReference type="KEGG" id="zmm:Zmob_0040"/>
<dbReference type="InterPro" id="IPR043472">
    <property type="entry name" value="Macro_dom-like"/>
</dbReference>
<dbReference type="InterPro" id="IPR000819">
    <property type="entry name" value="Peptidase_M17_C"/>
</dbReference>
<dbReference type="eggNOG" id="COG0260">
    <property type="taxonomic scope" value="Bacteria"/>
</dbReference>
<protein>
    <recommendedName>
        <fullName evidence="8">Probable cytosol aminopeptidase</fullName>
        <ecNumber evidence="8">3.4.11.1</ecNumber>
    </recommendedName>
    <alternativeName>
        <fullName evidence="8">Leucine aminopeptidase</fullName>
        <shortName evidence="8">LAP</shortName>
        <ecNumber evidence="8">3.4.11.10</ecNumber>
    </alternativeName>
    <alternativeName>
        <fullName evidence="8">Leucyl aminopeptidase</fullName>
    </alternativeName>
</protein>
<dbReference type="EMBL" id="CP002850">
    <property type="protein sequence ID" value="AEH61897.1"/>
    <property type="molecule type" value="Genomic_DNA"/>
</dbReference>
<feature type="binding site" evidence="8">
    <location>
        <position position="259"/>
    </location>
    <ligand>
        <name>Mn(2+)</name>
        <dbReference type="ChEBI" id="CHEBI:29035"/>
        <label>2</label>
    </ligand>
</feature>
<feature type="binding site" evidence="8">
    <location>
        <position position="343"/>
    </location>
    <ligand>
        <name>Mn(2+)</name>
        <dbReference type="ChEBI" id="CHEBI:29035"/>
        <label>2</label>
    </ligand>
</feature>
<dbReference type="InterPro" id="IPR023042">
    <property type="entry name" value="Peptidase_M17_leu_NH2_pept"/>
</dbReference>
<dbReference type="OrthoDB" id="9809354at2"/>
<evidence type="ECO:0000313" key="10">
    <source>
        <dbReference type="EMBL" id="AEH61897.1"/>
    </source>
</evidence>
<dbReference type="NCBIfam" id="NF002074">
    <property type="entry name" value="PRK00913.1-4"/>
    <property type="match status" value="1"/>
</dbReference>
<feature type="active site" evidence="8">
    <location>
        <position position="345"/>
    </location>
</feature>
<dbReference type="PANTHER" id="PTHR11963:SF23">
    <property type="entry name" value="CYTOSOL AMINOPEPTIDASE"/>
    <property type="match status" value="1"/>
</dbReference>
<evidence type="ECO:0000256" key="8">
    <source>
        <dbReference type="HAMAP-Rule" id="MF_00181"/>
    </source>
</evidence>
<dbReference type="InterPro" id="IPR008283">
    <property type="entry name" value="Peptidase_M17_N"/>
</dbReference>
<comment type="similarity">
    <text evidence="3 8">Belongs to the peptidase M17 family.</text>
</comment>
<feature type="binding site" evidence="8">
    <location>
        <position position="264"/>
    </location>
    <ligand>
        <name>Mn(2+)</name>
        <dbReference type="ChEBI" id="CHEBI:29035"/>
        <label>2</label>
    </ligand>
</feature>
<keyword evidence="5 8" id="KW-0645">Protease</keyword>
<dbReference type="HOGENOM" id="CLU_013734_6_0_5"/>
<feature type="binding site" evidence="8">
    <location>
        <position position="282"/>
    </location>
    <ligand>
        <name>Mn(2+)</name>
        <dbReference type="ChEBI" id="CHEBI:29035"/>
        <label>2</label>
    </ligand>
</feature>
<dbReference type="AlphaFoldDB" id="A0A0H3FZT9"/>
<evidence type="ECO:0000259" key="9">
    <source>
        <dbReference type="PROSITE" id="PS00631"/>
    </source>
</evidence>
<comment type="cofactor">
    <cofactor evidence="8">
        <name>Mn(2+)</name>
        <dbReference type="ChEBI" id="CHEBI:29035"/>
    </cofactor>
    <text evidence="8">Binds 2 manganese ions per subunit.</text>
</comment>
<gene>
    <name evidence="8" type="primary">pepA</name>
    <name evidence="10" type="ordered locus">Zmob_0040</name>
</gene>
<dbReference type="Proteomes" id="UP000001494">
    <property type="component" value="Chromosome"/>
</dbReference>
<comment type="function">
    <text evidence="8">Presumably involved in the processing and regular turnover of intracellular proteins. Catalyzes the removal of unsubstituted N-terminal amino acids from various peptides.</text>
</comment>
<comment type="catalytic activity">
    <reaction evidence="2 8">
        <text>Release of an N-terminal amino acid, preferentially leucine, but not glutamic or aspartic acids.</text>
        <dbReference type="EC" id="3.4.11.10"/>
    </reaction>
</comment>
<dbReference type="SUPFAM" id="SSF53187">
    <property type="entry name" value="Zn-dependent exopeptidases"/>
    <property type="match status" value="1"/>
</dbReference>
<comment type="catalytic activity">
    <reaction evidence="1 8">
        <text>Release of an N-terminal amino acid, Xaa-|-Yaa-, in which Xaa is preferably Leu, but may be other amino acids including Pro although not Arg or Lys, and Yaa may be Pro. Amino acid amides and methyl esters are also readily hydrolyzed, but rates on arylamides are exceedingly low.</text>
        <dbReference type="EC" id="3.4.11.1"/>
    </reaction>
</comment>
<dbReference type="Pfam" id="PF02789">
    <property type="entry name" value="Peptidase_M17_N"/>
    <property type="match status" value="1"/>
</dbReference>
<feature type="binding site" evidence="8">
    <location>
        <position position="341"/>
    </location>
    <ligand>
        <name>Mn(2+)</name>
        <dbReference type="ChEBI" id="CHEBI:29035"/>
        <label>1</label>
    </ligand>
</feature>
<comment type="subcellular location">
    <subcellularLocation>
        <location evidence="8">Cytoplasm</location>
    </subcellularLocation>
</comment>
<feature type="binding site" evidence="8">
    <location>
        <position position="343"/>
    </location>
    <ligand>
        <name>Mn(2+)</name>
        <dbReference type="ChEBI" id="CHEBI:29035"/>
        <label>1</label>
    </ligand>
</feature>
<evidence type="ECO:0000256" key="2">
    <source>
        <dbReference type="ARBA" id="ARBA00000967"/>
    </source>
</evidence>
<keyword evidence="8" id="KW-0963">Cytoplasm</keyword>
<dbReference type="PANTHER" id="PTHR11963">
    <property type="entry name" value="LEUCINE AMINOPEPTIDASE-RELATED"/>
    <property type="match status" value="1"/>
</dbReference>
<dbReference type="GO" id="GO:0005737">
    <property type="term" value="C:cytoplasm"/>
    <property type="evidence" value="ECO:0007669"/>
    <property type="project" value="UniProtKB-SubCell"/>
</dbReference>
<dbReference type="Gene3D" id="3.40.630.10">
    <property type="entry name" value="Zn peptidases"/>
    <property type="match status" value="1"/>
</dbReference>
<accession>A0A0H3FZT9</accession>
<dbReference type="CDD" id="cd00433">
    <property type="entry name" value="Peptidase_M17"/>
    <property type="match status" value="1"/>
</dbReference>
<sequence>MALPLNIDFTTGNSDKKTPLVIPAKKGFTAADLSRFGEESQALAAVALENARFTGKAGSLVELVLLEKGAPRQCVLAGIGADADYDKAGAAVAARFLTSGIQALEVDFTGFDADKAGKAAASFAFGAVLRGNSLNGYRTTLKEDEKPSLKTLYFSQINSETAEKKWKKLSAIAEGILFTRMLVTEPGNKLYPETFVEQCKSLTDLGIEIEILDEKALEQAGMGALLGVAQGSARAPRLLALRWNGTGKADSRPVALVGKGVTFDSGGISLKPGAGMEGMKWDMGGAGAVVGAMKALALRKAKADVIGVCGLVENMPDANAQRPGDVVKTMSGQTVEVINTDAEGRLVLCDVLTWVQQKYKPEVVVDLATLTGAMIITLGHEYGGLFSNCDKLADNLLKAGQKSGDGLWHLPMGDAYDKLLESHIADMKNVGPRYGGSITAAQFLKRFIEKEVRWAHLDIAGMVWADKAASFWDKGATGFGVRLLNQFISDNFED</sequence>
<dbReference type="GO" id="GO:0006508">
    <property type="term" value="P:proteolysis"/>
    <property type="evidence" value="ECO:0007669"/>
    <property type="project" value="UniProtKB-KW"/>
</dbReference>
<dbReference type="RefSeq" id="WP_014500298.1">
    <property type="nucleotide sequence ID" value="NC_017262.1"/>
</dbReference>
<evidence type="ECO:0000256" key="5">
    <source>
        <dbReference type="ARBA" id="ARBA00022670"/>
    </source>
</evidence>
<keyword evidence="6 8" id="KW-0378">Hydrolase</keyword>
<dbReference type="Pfam" id="PF00883">
    <property type="entry name" value="Peptidase_M17"/>
    <property type="match status" value="1"/>
</dbReference>
<feature type="domain" description="Cytosol aminopeptidase" evidence="9">
    <location>
        <begin position="339"/>
        <end position="346"/>
    </location>
</feature>
<keyword evidence="7 8" id="KW-0464">Manganese</keyword>
<evidence type="ECO:0000256" key="4">
    <source>
        <dbReference type="ARBA" id="ARBA00022438"/>
    </source>
</evidence>
<keyword evidence="8" id="KW-0479">Metal-binding</keyword>
<dbReference type="PRINTS" id="PR00481">
    <property type="entry name" value="LAMNOPPTDASE"/>
</dbReference>
<evidence type="ECO:0000256" key="6">
    <source>
        <dbReference type="ARBA" id="ARBA00022801"/>
    </source>
</evidence>
<dbReference type="SUPFAM" id="SSF52949">
    <property type="entry name" value="Macro domain-like"/>
    <property type="match status" value="1"/>
</dbReference>
<organism evidence="10 11">
    <name type="scientific">Zymomonas mobilis subsp. mobilis (strain ATCC 10988 / DSM 424 / LMG 404 / NCIMB 8938 / NRRL B-806 / ZM1)</name>
    <dbReference type="NCBI Taxonomy" id="555217"/>
    <lineage>
        <taxon>Bacteria</taxon>
        <taxon>Pseudomonadati</taxon>
        <taxon>Pseudomonadota</taxon>
        <taxon>Alphaproteobacteria</taxon>
        <taxon>Sphingomonadales</taxon>
        <taxon>Zymomonadaceae</taxon>
        <taxon>Zymomonas</taxon>
    </lineage>
</organism>
<feature type="binding site" evidence="8">
    <location>
        <position position="264"/>
    </location>
    <ligand>
        <name>Mn(2+)</name>
        <dbReference type="ChEBI" id="CHEBI:29035"/>
        <label>1</label>
    </ligand>
</feature>
<dbReference type="InterPro" id="IPR011356">
    <property type="entry name" value="Leucine_aapep/pepB"/>
</dbReference>
<dbReference type="PROSITE" id="PS00631">
    <property type="entry name" value="CYTOSOL_AP"/>
    <property type="match status" value="1"/>
</dbReference>
<dbReference type="HAMAP" id="MF_00181">
    <property type="entry name" value="Cytosol_peptidase_M17"/>
    <property type="match status" value="1"/>
</dbReference>